<keyword evidence="2" id="KW-1185">Reference proteome</keyword>
<dbReference type="EMBL" id="AGUF01000013">
    <property type="protein sequence ID" value="EHK67902.1"/>
    <property type="molecule type" value="Genomic_DNA"/>
</dbReference>
<sequence length="620" mass="66442">MLASGLLRLHVGVHLFAELLRCRGQGFHLGVYRGLVAFLQRVFQVLDGGFDAFLLGSFKLVAIFGQRLAGGVHQRVGLVARLGQFGNAVIFLGVGLGILDHALDLVFRQTRVGLDGDLVFLARALVLGGHVQDAVGVDVERDFDLRHAARRRRDPFKVELAQGLVARSDFALALEHLDRHGRLVVVGGRERLREPGRDRGVLLDHLRHDAAQGFNTQRQGGHVQQQHVLAVARQHGALDGGASGDGFIGVHVLARILAEEFLHLFLDLGHAGHAADQDHVVDVGNLHAGVLDGDAAGFDRAFDQFLDQRFQLGARDLQVQVLRTRGVRRDVRQVDFGLLGRGQLDLGLFGGFLQALQGQHVLGQINALFLLELGDDVVDDALVEVFAAQEGVAVGRQHFELLFAVNVGDFDDGHVERAAAQVIDGDLAVALFGLVQAERQRRSGGFVDDALDFQTGDTAGVLGGLALAVVEVRGHGDDGLGHFFAQVVLGGLLHLAQHVGRHLGRRHLLAAHFNPGIAVVGLDDRVGHQVDVLLHRLFFELAADQALHRVQGVARVGHGLALGGRAHQGLAVIHVGNDGGGGASTFRVFDDFDLPAVHDSHAAVGRAQVNANNLAHGGLP</sequence>
<accession>H0F1M4</accession>
<dbReference type="InterPro" id="IPR019651">
    <property type="entry name" value="Glutamate_DH_NAD-spec"/>
</dbReference>
<evidence type="ECO:0000313" key="1">
    <source>
        <dbReference type="EMBL" id="EHK67902.1"/>
    </source>
</evidence>
<name>H0F1M4_9BURK</name>
<protein>
    <submittedName>
        <fullName evidence="1">Putative NAD-specific glutamate dehydrogenase</fullName>
    </submittedName>
</protein>
<dbReference type="eggNOG" id="ENOG502Z9JM">
    <property type="taxonomic scope" value="Bacteria"/>
</dbReference>
<dbReference type="Proteomes" id="UP000003113">
    <property type="component" value="Unassembled WGS sequence"/>
</dbReference>
<dbReference type="AlphaFoldDB" id="H0F1M4"/>
<dbReference type="Pfam" id="PF10712">
    <property type="entry name" value="NAD-GH"/>
    <property type="match status" value="1"/>
</dbReference>
<comment type="caution">
    <text evidence="1">The sequence shown here is derived from an EMBL/GenBank/DDBJ whole genome shotgun (WGS) entry which is preliminary data.</text>
</comment>
<proteinExistence type="predicted"/>
<reference evidence="1 2" key="1">
    <citation type="journal article" date="2012" name="J. Bacteriol.">
        <title>Genome sequence of the highly efficient arsenite-oxidizing bacterium Achromobacter arsenitoxydans SY8.</title>
        <authorList>
            <person name="Li X."/>
            <person name="Hu Y."/>
            <person name="Gong J."/>
            <person name="Lin Y."/>
            <person name="Johnstone L."/>
            <person name="Rensing C."/>
            <person name="Wang G."/>
        </authorList>
    </citation>
    <scope>NUCLEOTIDE SEQUENCE [LARGE SCALE GENOMIC DNA]</scope>
    <source>
        <strain evidence="1 2">SY8</strain>
    </source>
</reference>
<organism evidence="1 2">
    <name type="scientific">Achromobacter arsenitoxydans SY8</name>
    <dbReference type="NCBI Taxonomy" id="477184"/>
    <lineage>
        <taxon>Bacteria</taxon>
        <taxon>Pseudomonadati</taxon>
        <taxon>Pseudomonadota</taxon>
        <taxon>Betaproteobacteria</taxon>
        <taxon>Burkholderiales</taxon>
        <taxon>Alcaligenaceae</taxon>
        <taxon>Achromobacter</taxon>
    </lineage>
</organism>
<gene>
    <name evidence="1" type="ORF">KYC_03294</name>
</gene>
<evidence type="ECO:0000313" key="2">
    <source>
        <dbReference type="Proteomes" id="UP000003113"/>
    </source>
</evidence>